<keyword evidence="9" id="KW-0406">Ion transport</keyword>
<feature type="domain" description="ABC transporter" evidence="11">
    <location>
        <begin position="2"/>
        <end position="236"/>
    </location>
</feature>
<evidence type="ECO:0000256" key="7">
    <source>
        <dbReference type="ARBA" id="ARBA00022840"/>
    </source>
</evidence>
<evidence type="ECO:0000256" key="3">
    <source>
        <dbReference type="ARBA" id="ARBA00022448"/>
    </source>
</evidence>
<dbReference type="Gene3D" id="3.40.50.300">
    <property type="entry name" value="P-loop containing nucleotide triphosphate hydrolases"/>
    <property type="match status" value="1"/>
</dbReference>
<dbReference type="SUPFAM" id="SSF52540">
    <property type="entry name" value="P-loop containing nucleoside triphosphate hydrolases"/>
    <property type="match status" value="1"/>
</dbReference>
<keyword evidence="10" id="KW-0472">Membrane</keyword>
<dbReference type="InterPro" id="IPR003593">
    <property type="entry name" value="AAA+_ATPase"/>
</dbReference>
<evidence type="ECO:0000256" key="9">
    <source>
        <dbReference type="ARBA" id="ARBA00023065"/>
    </source>
</evidence>
<dbReference type="Proteomes" id="UP000220836">
    <property type="component" value="Unassembled WGS sequence"/>
</dbReference>
<dbReference type="InterPro" id="IPR051535">
    <property type="entry name" value="Siderophore_ABC-ATPase"/>
</dbReference>
<evidence type="ECO:0000256" key="8">
    <source>
        <dbReference type="ARBA" id="ARBA00023004"/>
    </source>
</evidence>
<comment type="subcellular location">
    <subcellularLocation>
        <location evidence="1">Cell membrane</location>
        <topology evidence="1">Peripheral membrane protein</topology>
    </subcellularLocation>
</comment>
<keyword evidence="13" id="KW-1185">Reference proteome</keyword>
<dbReference type="InterPro" id="IPR027417">
    <property type="entry name" value="P-loop_NTPase"/>
</dbReference>
<dbReference type="PANTHER" id="PTHR42771">
    <property type="entry name" value="IRON(3+)-HYDROXAMATE IMPORT ATP-BINDING PROTEIN FHUC"/>
    <property type="match status" value="1"/>
</dbReference>
<accession>A0A238KFJ6</accession>
<evidence type="ECO:0000256" key="5">
    <source>
        <dbReference type="ARBA" id="ARBA00022496"/>
    </source>
</evidence>
<protein>
    <submittedName>
        <fullName evidence="12">Putative siderophore transport system ATP-binding protein YusV</fullName>
    </submittedName>
</protein>
<dbReference type="PROSITE" id="PS50893">
    <property type="entry name" value="ABC_TRANSPORTER_2"/>
    <property type="match status" value="1"/>
</dbReference>
<evidence type="ECO:0000256" key="4">
    <source>
        <dbReference type="ARBA" id="ARBA00022475"/>
    </source>
</evidence>
<dbReference type="InterPro" id="IPR003439">
    <property type="entry name" value="ABC_transporter-like_ATP-bd"/>
</dbReference>
<evidence type="ECO:0000313" key="13">
    <source>
        <dbReference type="Proteomes" id="UP000220836"/>
    </source>
</evidence>
<keyword evidence="8" id="KW-0408">Iron</keyword>
<evidence type="ECO:0000313" key="12">
    <source>
        <dbReference type="EMBL" id="SMX41274.1"/>
    </source>
</evidence>
<dbReference type="FunFam" id="3.40.50.300:FF:000134">
    <property type="entry name" value="Iron-enterobactin ABC transporter ATP-binding protein"/>
    <property type="match status" value="1"/>
</dbReference>
<dbReference type="GO" id="GO:0016887">
    <property type="term" value="F:ATP hydrolysis activity"/>
    <property type="evidence" value="ECO:0007669"/>
    <property type="project" value="InterPro"/>
</dbReference>
<dbReference type="SMART" id="SM00382">
    <property type="entry name" value="AAA"/>
    <property type="match status" value="1"/>
</dbReference>
<evidence type="ECO:0000256" key="6">
    <source>
        <dbReference type="ARBA" id="ARBA00022741"/>
    </source>
</evidence>
<dbReference type="EMBL" id="FXYH01000007">
    <property type="protein sequence ID" value="SMX41274.1"/>
    <property type="molecule type" value="Genomic_DNA"/>
</dbReference>
<evidence type="ECO:0000259" key="11">
    <source>
        <dbReference type="PROSITE" id="PS50893"/>
    </source>
</evidence>
<gene>
    <name evidence="12" type="primary">yusV_2</name>
    <name evidence="12" type="ORF">PEV8663_02225</name>
</gene>
<keyword evidence="6" id="KW-0547">Nucleotide-binding</keyword>
<keyword evidence="5" id="KW-0410">Iron transport</keyword>
<name>A0A238KFJ6_9RHOB</name>
<dbReference type="AlphaFoldDB" id="A0A238KFJ6"/>
<comment type="similarity">
    <text evidence="2">Belongs to the ABC transporter superfamily.</text>
</comment>
<keyword evidence="7 12" id="KW-0067">ATP-binding</keyword>
<organism evidence="12 13">
    <name type="scientific">Pelagimonas varians</name>
    <dbReference type="NCBI Taxonomy" id="696760"/>
    <lineage>
        <taxon>Bacteria</taxon>
        <taxon>Pseudomonadati</taxon>
        <taxon>Pseudomonadota</taxon>
        <taxon>Alphaproteobacteria</taxon>
        <taxon>Rhodobacterales</taxon>
        <taxon>Roseobacteraceae</taxon>
        <taxon>Pelagimonas</taxon>
    </lineage>
</organism>
<evidence type="ECO:0000256" key="2">
    <source>
        <dbReference type="ARBA" id="ARBA00005417"/>
    </source>
</evidence>
<dbReference type="Pfam" id="PF00005">
    <property type="entry name" value="ABC_tran"/>
    <property type="match status" value="1"/>
</dbReference>
<dbReference type="PANTHER" id="PTHR42771:SF3">
    <property type="entry name" value="PETROBACTIN IMPORT ATP-BINDING PROTEIN YCLP"/>
    <property type="match status" value="1"/>
</dbReference>
<proteinExistence type="inferred from homology"/>
<keyword evidence="3" id="KW-0813">Transport</keyword>
<keyword evidence="4" id="KW-1003">Cell membrane</keyword>
<evidence type="ECO:0000256" key="10">
    <source>
        <dbReference type="ARBA" id="ARBA00023136"/>
    </source>
</evidence>
<dbReference type="RefSeq" id="WP_097804730.1">
    <property type="nucleotide sequence ID" value="NZ_FXYH01000007.1"/>
</dbReference>
<dbReference type="GO" id="GO:0005886">
    <property type="term" value="C:plasma membrane"/>
    <property type="evidence" value="ECO:0007669"/>
    <property type="project" value="UniProtKB-SubCell"/>
</dbReference>
<dbReference type="CDD" id="cd03214">
    <property type="entry name" value="ABC_Iron-Siderophores_B12_Hemin"/>
    <property type="match status" value="1"/>
</dbReference>
<sequence>MIRVSGLSYHYGAVPILHDLTLDIPRGGVTALVGPNGAGKSTLLGLIARLMSMQAGRILVDDLDVANTPGDVLARKLAILPQASEVAPRLSVSELVSFGRYPHHKGRPSADDRRKVQEALAAFDLTAMAERSLDSLSGGQRQRAHVAMTFAQDTEYVLLDEPLNNLDIAASRSLMKLLCGVAHDHGRTVVTVLHDINYASAYADHIVTLKGGRLGPSGAPADVVSNDMLKSVFGTDAHVVQSGGRTLVQV</sequence>
<evidence type="ECO:0000256" key="1">
    <source>
        <dbReference type="ARBA" id="ARBA00004202"/>
    </source>
</evidence>
<reference evidence="12 13" key="1">
    <citation type="submission" date="2017-05" db="EMBL/GenBank/DDBJ databases">
        <authorList>
            <person name="Song R."/>
            <person name="Chenine A.L."/>
            <person name="Ruprecht R.M."/>
        </authorList>
    </citation>
    <scope>NUCLEOTIDE SEQUENCE [LARGE SCALE GENOMIC DNA]</scope>
    <source>
        <strain evidence="12 13">CECT 8663</strain>
    </source>
</reference>
<dbReference type="GO" id="GO:0005524">
    <property type="term" value="F:ATP binding"/>
    <property type="evidence" value="ECO:0007669"/>
    <property type="project" value="UniProtKB-KW"/>
</dbReference>
<dbReference type="OrthoDB" id="9805601at2"/>
<dbReference type="GO" id="GO:0006826">
    <property type="term" value="P:iron ion transport"/>
    <property type="evidence" value="ECO:0007669"/>
    <property type="project" value="UniProtKB-KW"/>
</dbReference>